<dbReference type="AlphaFoldDB" id="A0A1M7YC88"/>
<dbReference type="STRING" id="1121416.SAMN02745220_03301"/>
<evidence type="ECO:0000313" key="1">
    <source>
        <dbReference type="EMBL" id="SHO50189.1"/>
    </source>
</evidence>
<proteinExistence type="predicted"/>
<keyword evidence="2" id="KW-1185">Reference proteome</keyword>
<dbReference type="InterPro" id="IPR005358">
    <property type="entry name" value="Puta_zinc/iron-chelating_dom"/>
</dbReference>
<accession>A0A1M7YC88</accession>
<name>A0A1M7YC88_9BACT</name>
<reference evidence="1 2" key="1">
    <citation type="submission" date="2016-12" db="EMBL/GenBank/DDBJ databases">
        <authorList>
            <person name="Song W.-J."/>
            <person name="Kurnit D.M."/>
        </authorList>
    </citation>
    <scope>NUCLEOTIDE SEQUENCE [LARGE SCALE GENOMIC DNA]</scope>
    <source>
        <strain evidence="1 2">DSM 18488</strain>
    </source>
</reference>
<dbReference type="EMBL" id="FRFE01000017">
    <property type="protein sequence ID" value="SHO50189.1"/>
    <property type="molecule type" value="Genomic_DNA"/>
</dbReference>
<gene>
    <name evidence="1" type="ORF">SAMN02745220_03301</name>
</gene>
<evidence type="ECO:0000313" key="2">
    <source>
        <dbReference type="Proteomes" id="UP000184603"/>
    </source>
</evidence>
<dbReference type="Pfam" id="PF03692">
    <property type="entry name" value="CxxCxxCC"/>
    <property type="match status" value="1"/>
</dbReference>
<protein>
    <submittedName>
        <fullName evidence="1">Uncharacterized protein</fullName>
    </submittedName>
</protein>
<organism evidence="1 2">
    <name type="scientific">Desulfopila aestuarii DSM 18488</name>
    <dbReference type="NCBI Taxonomy" id="1121416"/>
    <lineage>
        <taxon>Bacteria</taxon>
        <taxon>Pseudomonadati</taxon>
        <taxon>Thermodesulfobacteriota</taxon>
        <taxon>Desulfobulbia</taxon>
        <taxon>Desulfobulbales</taxon>
        <taxon>Desulfocapsaceae</taxon>
        <taxon>Desulfopila</taxon>
    </lineage>
</organism>
<sequence length="175" mass="20176">MVRRFNGKSSMDNTNGNSFIARLKRYSILGWFRAIRLKCSGKKVVVTGSCNLCGRCCRRVSLEAGGRWLRSEAEFNRLLTIYPEYRRFSLTGRDSQGFLLFTCSWYDEPSGVCRDHENRLEICRSYPDIDLYFTGGEIHGGCGYQFSEVVPFEKILKRELDTQHGSRRKKKSTGD</sequence>
<dbReference type="Proteomes" id="UP000184603">
    <property type="component" value="Unassembled WGS sequence"/>
</dbReference>